<comment type="caution">
    <text evidence="1">The sequence shown here is derived from an EMBL/GenBank/DDBJ whole genome shotgun (WGS) entry which is preliminary data.</text>
</comment>
<evidence type="ECO:0000313" key="2">
    <source>
        <dbReference type="Proteomes" id="UP000673691"/>
    </source>
</evidence>
<keyword evidence="2" id="KW-1185">Reference proteome</keyword>
<protein>
    <submittedName>
        <fullName evidence="1">Uncharacterized protein</fullName>
    </submittedName>
</protein>
<organism evidence="1 2">
    <name type="scientific">Olpidium bornovanus</name>
    <dbReference type="NCBI Taxonomy" id="278681"/>
    <lineage>
        <taxon>Eukaryota</taxon>
        <taxon>Fungi</taxon>
        <taxon>Fungi incertae sedis</taxon>
        <taxon>Olpidiomycota</taxon>
        <taxon>Olpidiomycotina</taxon>
        <taxon>Olpidiomycetes</taxon>
        <taxon>Olpidiales</taxon>
        <taxon>Olpidiaceae</taxon>
        <taxon>Olpidium</taxon>
    </lineage>
</organism>
<dbReference type="Proteomes" id="UP000673691">
    <property type="component" value="Unassembled WGS sequence"/>
</dbReference>
<accession>A0A8H8DGT7</accession>
<proteinExistence type="predicted"/>
<dbReference type="AlphaFoldDB" id="A0A8H8DGT7"/>
<dbReference type="EMBL" id="JAEFCI010009654">
    <property type="protein sequence ID" value="KAG5457688.1"/>
    <property type="molecule type" value="Genomic_DNA"/>
</dbReference>
<evidence type="ECO:0000313" key="1">
    <source>
        <dbReference type="EMBL" id="KAG5457688.1"/>
    </source>
</evidence>
<reference evidence="1 2" key="1">
    <citation type="journal article" name="Sci. Rep.">
        <title>Genome-scale phylogenetic analyses confirm Olpidium as the closest living zoosporic fungus to the non-flagellated, terrestrial fungi.</title>
        <authorList>
            <person name="Chang Y."/>
            <person name="Rochon D."/>
            <person name="Sekimoto S."/>
            <person name="Wang Y."/>
            <person name="Chovatia M."/>
            <person name="Sandor L."/>
            <person name="Salamov A."/>
            <person name="Grigoriev I.V."/>
            <person name="Stajich J.E."/>
            <person name="Spatafora J.W."/>
        </authorList>
    </citation>
    <scope>NUCLEOTIDE SEQUENCE [LARGE SCALE GENOMIC DNA]</scope>
    <source>
        <strain evidence="1">S191</strain>
    </source>
</reference>
<name>A0A8H8DGT7_9FUNG</name>
<gene>
    <name evidence="1" type="ORF">BJ554DRAFT_2233</name>
</gene>
<sequence>MQARSWFANANSRKTLRISTSLTHGEPLIRAITRAHRAGGIQELTAQVTRAVGPRNRWLVRFFGNLKVAIENLNKAHSFLKENLEHTYAPLSAYLICVDHRLDRPASHPHAQLENCTRPAFGKTPVIRSRDGYNFPPANYHLVHVSPGE</sequence>